<proteinExistence type="predicted"/>
<keyword evidence="1" id="KW-0805">Transcription regulation</keyword>
<evidence type="ECO:0000256" key="2">
    <source>
        <dbReference type="ARBA" id="ARBA00023125"/>
    </source>
</evidence>
<dbReference type="SUPFAM" id="SSF46689">
    <property type="entry name" value="Homeodomain-like"/>
    <property type="match status" value="1"/>
</dbReference>
<evidence type="ECO:0000256" key="1">
    <source>
        <dbReference type="ARBA" id="ARBA00023015"/>
    </source>
</evidence>
<gene>
    <name evidence="6" type="ORF">B6S12_07475</name>
</gene>
<feature type="DNA-binding region" description="H-T-H motif" evidence="4">
    <location>
        <begin position="43"/>
        <end position="62"/>
    </location>
</feature>
<reference evidence="6 7" key="1">
    <citation type="submission" date="2017-03" db="EMBL/GenBank/DDBJ databases">
        <title>Genomic and clinical evidence uncovers the enterohepatic species Helicobacter valdiviensis as a potential human intestinal pathogen.</title>
        <authorList>
            <person name="Fresia P."/>
            <person name="Jara R."/>
            <person name="Sierra R."/>
            <person name="Ferres I."/>
            <person name="Greif G."/>
            <person name="Iraola G."/>
            <person name="Collado L."/>
        </authorList>
    </citation>
    <scope>NUCLEOTIDE SEQUENCE [LARGE SCALE GENOMIC DNA]</scope>
    <source>
        <strain evidence="6 7">WBE14</strain>
    </source>
</reference>
<dbReference type="Proteomes" id="UP000249746">
    <property type="component" value="Unassembled WGS sequence"/>
</dbReference>
<evidence type="ECO:0000313" key="6">
    <source>
        <dbReference type="EMBL" id="PZT47759.1"/>
    </source>
</evidence>
<feature type="domain" description="HTH tetR-type" evidence="5">
    <location>
        <begin position="20"/>
        <end position="80"/>
    </location>
</feature>
<dbReference type="InterPro" id="IPR039536">
    <property type="entry name" value="TetR_C_Proteobacteria"/>
</dbReference>
<evidence type="ECO:0000259" key="5">
    <source>
        <dbReference type="PROSITE" id="PS50977"/>
    </source>
</evidence>
<accession>A0A2W6MV07</accession>
<keyword evidence="2 4" id="KW-0238">DNA-binding</keyword>
<dbReference type="PANTHER" id="PTHR47506">
    <property type="entry name" value="TRANSCRIPTIONAL REGULATORY PROTEIN"/>
    <property type="match status" value="1"/>
</dbReference>
<evidence type="ECO:0000256" key="3">
    <source>
        <dbReference type="ARBA" id="ARBA00023163"/>
    </source>
</evidence>
<protein>
    <recommendedName>
        <fullName evidence="5">HTH tetR-type domain-containing protein</fullName>
    </recommendedName>
</protein>
<dbReference type="PANTHER" id="PTHR47506:SF1">
    <property type="entry name" value="HTH-TYPE TRANSCRIPTIONAL REGULATOR YJDC"/>
    <property type="match status" value="1"/>
</dbReference>
<dbReference type="EMBL" id="NBIU01000022">
    <property type="protein sequence ID" value="PZT47759.1"/>
    <property type="molecule type" value="Genomic_DNA"/>
</dbReference>
<dbReference type="OrthoDB" id="5422199at2"/>
<evidence type="ECO:0000313" key="7">
    <source>
        <dbReference type="Proteomes" id="UP000249746"/>
    </source>
</evidence>
<evidence type="ECO:0000256" key="4">
    <source>
        <dbReference type="PROSITE-ProRule" id="PRU00335"/>
    </source>
</evidence>
<dbReference type="AlphaFoldDB" id="A0A2W6MV07"/>
<keyword evidence="3" id="KW-0804">Transcription</keyword>
<dbReference type="Gene3D" id="1.10.10.60">
    <property type="entry name" value="Homeodomain-like"/>
    <property type="match status" value="1"/>
</dbReference>
<dbReference type="PRINTS" id="PR00455">
    <property type="entry name" value="HTHTETR"/>
</dbReference>
<sequence length="224" mass="26266">MLFYSKRISLHRQTFFKKQQAKKERILDIAYKIFLEHGYEKTSLQMIVKETGGSLATIYEIFQNKNNLFKASIARAVAHFIEEFETYLKNHANLQNHSLSLEDYLKELGMKLCSNIVSKNSIALHRLVVIEGYKNPDLLQTFNTVCVESSKQYFTEGLRFYQEKNQLKFANLKDSVQRFLNLLITPYLWTSITDSNFKLPSQKDIEDNVNTCVQIFLLWNEAQK</sequence>
<dbReference type="Pfam" id="PF00440">
    <property type="entry name" value="TetR_N"/>
    <property type="match status" value="1"/>
</dbReference>
<comment type="caution">
    <text evidence="6">The sequence shown here is derived from an EMBL/GenBank/DDBJ whole genome shotgun (WGS) entry which is preliminary data.</text>
</comment>
<name>A0A2W6MV07_9HELI</name>
<organism evidence="6 7">
    <name type="scientific">Helicobacter valdiviensis</name>
    <dbReference type="NCBI Taxonomy" id="1458358"/>
    <lineage>
        <taxon>Bacteria</taxon>
        <taxon>Pseudomonadati</taxon>
        <taxon>Campylobacterota</taxon>
        <taxon>Epsilonproteobacteria</taxon>
        <taxon>Campylobacterales</taxon>
        <taxon>Helicobacteraceae</taxon>
        <taxon>Helicobacter</taxon>
    </lineage>
</organism>
<dbReference type="PROSITE" id="PS50977">
    <property type="entry name" value="HTH_TETR_2"/>
    <property type="match status" value="1"/>
</dbReference>
<dbReference type="InterPro" id="IPR009057">
    <property type="entry name" value="Homeodomain-like_sf"/>
</dbReference>
<keyword evidence="7" id="KW-1185">Reference proteome</keyword>
<dbReference type="GO" id="GO:0003677">
    <property type="term" value="F:DNA binding"/>
    <property type="evidence" value="ECO:0007669"/>
    <property type="project" value="UniProtKB-UniRule"/>
</dbReference>
<dbReference type="Gene3D" id="1.10.357.10">
    <property type="entry name" value="Tetracycline Repressor, domain 2"/>
    <property type="match status" value="1"/>
</dbReference>
<dbReference type="Pfam" id="PF14246">
    <property type="entry name" value="TetR_C_7"/>
    <property type="match status" value="1"/>
</dbReference>
<dbReference type="InterPro" id="IPR001647">
    <property type="entry name" value="HTH_TetR"/>
</dbReference>